<dbReference type="EMBL" id="CWHQ02000018">
    <property type="protein sequence ID" value="SBO26102.1"/>
    <property type="molecule type" value="Genomic_DNA"/>
</dbReference>
<dbReference type="EMBL" id="CWHR02000010">
    <property type="protein sequence ID" value="SBO26750.1"/>
    <property type="molecule type" value="Genomic_DNA"/>
</dbReference>
<evidence type="ECO:0000313" key="6">
    <source>
        <dbReference type="Proteomes" id="UP000182142"/>
    </source>
</evidence>
<dbReference type="VEuPathDB" id="PlasmoDB:PKNH_1149600"/>
<proteinExistence type="predicted"/>
<feature type="compositionally biased region" description="Polar residues" evidence="1">
    <location>
        <begin position="226"/>
        <end position="237"/>
    </location>
</feature>
<organism evidence="4 6">
    <name type="scientific">Plasmodium knowlesi (strain H)</name>
    <dbReference type="NCBI Taxonomy" id="5851"/>
    <lineage>
        <taxon>Eukaryota</taxon>
        <taxon>Sar</taxon>
        <taxon>Alveolata</taxon>
        <taxon>Apicomplexa</taxon>
        <taxon>Aconoidasida</taxon>
        <taxon>Haemosporida</taxon>
        <taxon>Plasmodiidae</taxon>
        <taxon>Plasmodium</taxon>
        <taxon>Plasmodium (Plasmodium)</taxon>
    </lineage>
</organism>
<feature type="compositionally biased region" description="Acidic residues" evidence="1">
    <location>
        <begin position="264"/>
        <end position="288"/>
    </location>
</feature>
<dbReference type="Proteomes" id="UP000182142">
    <property type="component" value="Unassembled WGS sequence"/>
</dbReference>
<dbReference type="Proteomes" id="UP000182128">
    <property type="component" value="Unassembled WGS sequence"/>
</dbReference>
<feature type="chain" id="PRO_5036015683" evidence="2">
    <location>
        <begin position="22"/>
        <end position="344"/>
    </location>
</feature>
<accession>A0A1A7VXR8</accession>
<feature type="signal peptide" evidence="2">
    <location>
        <begin position="1"/>
        <end position="21"/>
    </location>
</feature>
<name>A0A1A7VXR8_PLAKH</name>
<evidence type="ECO:0000313" key="3">
    <source>
        <dbReference type="EMBL" id="SBO26102.1"/>
    </source>
</evidence>
<feature type="region of interest" description="Disordered" evidence="1">
    <location>
        <begin position="218"/>
        <end position="241"/>
    </location>
</feature>
<evidence type="ECO:0000313" key="5">
    <source>
        <dbReference type="Proteomes" id="UP000182128"/>
    </source>
</evidence>
<sequence>MVSYQYLRLFILSSAVLSIHATRHELEVENAADGGVKVLDPADVDLGIGGTEGSAQYGKLLVQGEGKSIKGKPTEGAVPVEGEVAMYMEGTPVGMKQGEQEYDEDLGSCFSFMLFNARHCAKSFGDIFREMKQGVKKDHTEEGTEQPTEQRGIQEESGATGHGAQVSTRKNGANVDVPIGTEAKLAITGSVNYDKLFQLIVDGDWTHEHIKQYEDVFRQNNKDTGTRTPLEQESPQEPQVPVGVPKEEIKKNGKEEIYPKEVKEEEEEEEVHPEEEAVEVVGEEEEPVEEKMVQEEVKEEVKEKVEREGIPEELEEYLRLWKLQMQGKNLLRKKHLLKRNFLLN</sequence>
<reference evidence="4" key="1">
    <citation type="submission" date="2016-05" db="EMBL/GenBank/DDBJ databases">
        <authorList>
            <person name="Lavstsen T."/>
            <person name="Jespersen J.S."/>
        </authorList>
    </citation>
    <scope>NUCLEOTIDE SEQUENCE [LARGE SCALE GENOMIC DNA]</scope>
</reference>
<evidence type="ECO:0000256" key="1">
    <source>
        <dbReference type="SAM" id="MobiDB-lite"/>
    </source>
</evidence>
<reference evidence="5 6" key="2">
    <citation type="submission" date="2016-05" db="EMBL/GenBank/DDBJ databases">
        <authorList>
            <person name="Sharaf H."/>
        </authorList>
    </citation>
    <scope>NUCLEOTIDE SEQUENCE [LARGE SCALE GENOMIC DNA]</scope>
    <source>
        <strain evidence="5 6">H</strain>
    </source>
</reference>
<gene>
    <name evidence="3" type="ORF">PKNA1_C2_1149600</name>
    <name evidence="4" type="ORF">PKNA1_H1_1149600</name>
</gene>
<protein>
    <submittedName>
        <fullName evidence="4">Uncharacterized protein</fullName>
    </submittedName>
</protein>
<feature type="region of interest" description="Disordered" evidence="1">
    <location>
        <begin position="260"/>
        <end position="295"/>
    </location>
</feature>
<feature type="region of interest" description="Disordered" evidence="1">
    <location>
        <begin position="135"/>
        <end position="174"/>
    </location>
</feature>
<dbReference type="AlphaFoldDB" id="A0A1A7VXR8"/>
<evidence type="ECO:0000313" key="4">
    <source>
        <dbReference type="EMBL" id="SBO26750.1"/>
    </source>
</evidence>
<keyword evidence="2" id="KW-0732">Signal</keyword>
<evidence type="ECO:0000256" key="2">
    <source>
        <dbReference type="SAM" id="SignalP"/>
    </source>
</evidence>